<organism evidence="6 7">
    <name type="scientific">Teladorsagia circumcincta</name>
    <name type="common">Brown stomach worm</name>
    <name type="synonym">Ostertagia circumcincta</name>
    <dbReference type="NCBI Taxonomy" id="45464"/>
    <lineage>
        <taxon>Eukaryota</taxon>
        <taxon>Metazoa</taxon>
        <taxon>Ecdysozoa</taxon>
        <taxon>Nematoda</taxon>
        <taxon>Chromadorea</taxon>
        <taxon>Rhabditida</taxon>
        <taxon>Rhabditina</taxon>
        <taxon>Rhabditomorpha</taxon>
        <taxon>Strongyloidea</taxon>
        <taxon>Trichostrongylidae</taxon>
        <taxon>Teladorsagia</taxon>
    </lineage>
</organism>
<evidence type="ECO:0000256" key="2">
    <source>
        <dbReference type="ARBA" id="ARBA00022487"/>
    </source>
</evidence>
<name>A0A2G9UYS1_TELCI</name>
<dbReference type="PANTHER" id="PTHR44590">
    <property type="entry name" value="CARBOXYLIC ESTER HYDROLASE-RELATED"/>
    <property type="match status" value="1"/>
</dbReference>
<dbReference type="AlphaFoldDB" id="A0A2G9UYS1"/>
<dbReference type="EC" id="3.1.1.-" evidence="4"/>
<accession>A0A2G9UYS1</accession>
<evidence type="ECO:0000256" key="4">
    <source>
        <dbReference type="RuleBase" id="RU361235"/>
    </source>
</evidence>
<dbReference type="Pfam" id="PF00135">
    <property type="entry name" value="COesterase"/>
    <property type="match status" value="1"/>
</dbReference>
<dbReference type="EMBL" id="KZ345147">
    <property type="protein sequence ID" value="PIO75375.1"/>
    <property type="molecule type" value="Genomic_DNA"/>
</dbReference>
<dbReference type="SUPFAM" id="SSF53474">
    <property type="entry name" value="alpha/beta-Hydrolases"/>
    <property type="match status" value="1"/>
</dbReference>
<keyword evidence="2" id="KW-0719">Serine esterase</keyword>
<proteinExistence type="inferred from homology"/>
<evidence type="ECO:0000256" key="1">
    <source>
        <dbReference type="ARBA" id="ARBA00005964"/>
    </source>
</evidence>
<dbReference type="Proteomes" id="UP000230423">
    <property type="component" value="Unassembled WGS sequence"/>
</dbReference>
<evidence type="ECO:0000313" key="7">
    <source>
        <dbReference type="Proteomes" id="UP000230423"/>
    </source>
</evidence>
<dbReference type="PANTHER" id="PTHR44590:SF4">
    <property type="entry name" value="CARBOXYLIC ESTER HYDROLASE"/>
    <property type="match status" value="1"/>
</dbReference>
<reference evidence="6 7" key="1">
    <citation type="submission" date="2015-09" db="EMBL/GenBank/DDBJ databases">
        <title>Draft genome of the parasitic nematode Teladorsagia circumcincta isolate WARC Sus (inbred).</title>
        <authorList>
            <person name="Mitreva M."/>
        </authorList>
    </citation>
    <scope>NUCLEOTIDE SEQUENCE [LARGE SCALE GENOMIC DNA]</scope>
    <source>
        <strain evidence="6 7">S</strain>
    </source>
</reference>
<dbReference type="PROSITE" id="PS00122">
    <property type="entry name" value="CARBOXYLESTERASE_B_1"/>
    <property type="match status" value="1"/>
</dbReference>
<dbReference type="InterPro" id="IPR029058">
    <property type="entry name" value="AB_hydrolase_fold"/>
</dbReference>
<gene>
    <name evidence="6" type="ORF">TELCIR_02577</name>
</gene>
<dbReference type="InterPro" id="IPR019826">
    <property type="entry name" value="Carboxylesterase_B_AS"/>
</dbReference>
<dbReference type="GO" id="GO:0052689">
    <property type="term" value="F:carboxylic ester hydrolase activity"/>
    <property type="evidence" value="ECO:0007669"/>
    <property type="project" value="UniProtKB-KW"/>
</dbReference>
<protein>
    <recommendedName>
        <fullName evidence="4">Carboxylic ester hydrolase</fullName>
        <ecNumber evidence="4">3.1.1.-</ecNumber>
    </recommendedName>
</protein>
<evidence type="ECO:0000256" key="3">
    <source>
        <dbReference type="ARBA" id="ARBA00022801"/>
    </source>
</evidence>
<dbReference type="OrthoDB" id="3200163at2759"/>
<sequence>MCGREPLLNAATPPALLDRILRDHALRSFFADNCIKHLHSPSSSTPYRTRTVQTTMKIRGRARISSLALGKSGILAQKTADTGCVVKTNYGLIQGKRYETKNGCKADCFLGVPYAKPPVGELRFKKPQRPEPWEGVKRCRQFGNRSIQEDMLWDKFTIFTPQSEDCLYLNIFAPAIDPTKSYPVMFYIHGGGFMMDSAVRYKPENMARLIVSQEVIIVTIQYRLGYLGYFCTGDGVAKGNYGLWDQLEALKWTKENIHHFGGDPNRITVAGQSAGAVSADLLSISPLSRGMFNRKIIMGGNSFCYWATTPKEKCADYCRQKALKLGWKPRSEGYHTKEEESLDILDFMRTVPARRLGTHMVGNDVFFNEARLPLAPVIDGEILPKAIPELRAEAPPMESLTGVGRQESFLFMALGAIRGTGKDMDKLVHELARQNQMTVVEVEEMVERIYGDLDKLRRDRKRMQYAYSTCLSDTFANYGCRRYLEHSQHHEKSTYAYRFDYTSRNMWGWLAMMVPYLTGTHCSDVIYLFDCNYFTSPWPMTKKDRKISRITSSSFMEFVKTGDPNASHLPFKWEPVEKTGEIRSLSISDKPTMIGEKRQKMPLKG</sequence>
<feature type="domain" description="Carboxylesterase type B" evidence="5">
    <location>
        <begin position="85"/>
        <end position="598"/>
    </location>
</feature>
<dbReference type="Gene3D" id="3.40.50.1820">
    <property type="entry name" value="alpha/beta hydrolase"/>
    <property type="match status" value="1"/>
</dbReference>
<dbReference type="InterPro" id="IPR002018">
    <property type="entry name" value="CarbesteraseB"/>
</dbReference>
<dbReference type="InterPro" id="IPR019819">
    <property type="entry name" value="Carboxylesterase_B_CS"/>
</dbReference>
<comment type="similarity">
    <text evidence="1 4">Belongs to the type-B carboxylesterase/lipase family.</text>
</comment>
<evidence type="ECO:0000313" key="6">
    <source>
        <dbReference type="EMBL" id="PIO75375.1"/>
    </source>
</evidence>
<dbReference type="PROSITE" id="PS00941">
    <property type="entry name" value="CARBOXYLESTERASE_B_2"/>
    <property type="match status" value="1"/>
</dbReference>
<keyword evidence="7" id="KW-1185">Reference proteome</keyword>
<keyword evidence="3 4" id="KW-0378">Hydrolase</keyword>
<evidence type="ECO:0000259" key="5">
    <source>
        <dbReference type="Pfam" id="PF00135"/>
    </source>
</evidence>